<dbReference type="STRING" id="441959.B8M6I6"/>
<feature type="transmembrane region" description="Helical" evidence="9">
    <location>
        <begin position="506"/>
        <end position="533"/>
    </location>
</feature>
<name>B8M6I6_TALSN</name>
<keyword evidence="2" id="KW-0813">Transport</keyword>
<evidence type="ECO:0000256" key="2">
    <source>
        <dbReference type="ARBA" id="ARBA00022448"/>
    </source>
</evidence>
<dbReference type="Pfam" id="PF19055">
    <property type="entry name" value="ABC2_membrane_7"/>
    <property type="match status" value="1"/>
</dbReference>
<dbReference type="GeneID" id="8109662"/>
<dbReference type="HOGENOM" id="CLU_000604_57_4_1"/>
<dbReference type="SUPFAM" id="SSF52540">
    <property type="entry name" value="P-loop containing nucleoside triphosphate hydrolases"/>
    <property type="match status" value="2"/>
</dbReference>
<dbReference type="Proteomes" id="UP000001745">
    <property type="component" value="Unassembled WGS sequence"/>
</dbReference>
<dbReference type="PhylomeDB" id="B8M6I6"/>
<dbReference type="InterPro" id="IPR013525">
    <property type="entry name" value="ABC2_TM"/>
</dbReference>
<feature type="domain" description="ABC transporter" evidence="10">
    <location>
        <begin position="704"/>
        <end position="951"/>
    </location>
</feature>
<evidence type="ECO:0000256" key="1">
    <source>
        <dbReference type="ARBA" id="ARBA00004141"/>
    </source>
</evidence>
<comment type="subcellular location">
    <subcellularLocation>
        <location evidence="1">Membrane</location>
        <topology evidence="1">Multi-pass membrane protein</topology>
    </subcellularLocation>
</comment>
<feature type="transmembrane region" description="Helical" evidence="9">
    <location>
        <begin position="1177"/>
        <end position="1198"/>
    </location>
</feature>
<dbReference type="InParanoid" id="B8M6I6"/>
<sequence length="1303" mass="144729">MDSKKQLEIAEDVSNPQTPSPELIVPTTLSFHAVNPVDVRVEYLTVQIDTTPPIWQASLQQTWRRLLRPKSETYDDISYKTILDSVDAHMPSCSLTAIIGSSGSGKTSLLNVMAGRMESSRLKTSGSTTFNGDSNIAHTRSSYVMQQDVLIPTLTVRETLQYAADLRLPPPITQAERKVIVEQVILELGLKECANTRIGSSAHKGCSGGEKRRTSIGVQMLANPSVLFCDEPTTGLDATSAYQIIRTLKGLASKGRTVIVSIHAPRSEIWSLFDNVILLSRGSPLYSGPVSGSLPHFSELGYKMQTFVNPAEFLIDLAAIDNRSPELEAASLNRVNFLRESWRRKEKRGGDDGAGSHRMTARNDTDIGMVKKVPFSREFNVLTSRTFKTTVRDPLGMAGTIFEAVGMAVITGWIFLQLDKSQAGIRSRQGSLYTASSLNGYLVLTYETFRLTIDIQLFDRERNEGVVTVPGFLLSRRAARFLIEDLPALILFSIIFYFMVGYRVEASAFFIFLILSILVHYIAVSFAAVGVSIARSFSGAGLVANLSFTLQSFACGYFVQSNQIPVYTRWLKWTAYTFYAFGALCTNEFMGINSPPYGQFYDCPYSTDPLDPACKQYTGAYIVESLGLPSNWIWRPCVILVAYVIGFYTLAGFLLQYNKFAMGIAQVRRSDGEEQSKEVAVTTRPAEENIRRVVIALEKYALEIKKRDYLWKLSRTIPILQPITTEFHPGQLNVIMGPSGSGKTSLLNSIARRLHESMGTKYKLRGTMSYNGAIPSESVIRSVTSFVTQDDDALMSSLTVRESLRFAAGLRLPRWMSKKEKNRRAEEILMKMGLKDCADNLIGSDLVKGISGGEKRRVTIAIQILADPKILLLDEPTSGLDAFTATSIIEVLNGLAAEGRTLIMTIHQSRSDIFPQFSNLLLLARGGYPVYSGRGRNMISYFGSLGYNCPPQTSPADFALDLITVDLQQENREAITRKRVQHLITAWQSNDAVVTRQASHIATPAELGSLKKQMHPLRVTFPLVLHRSTINFFRQPDLIMARTSQIVGIAIIMALFFAPMKNNYAAVQTRMGFVQEFAALYFIGMLQNIAVYPPERDVYYREEEDHCYSAETFILSYTVLELPFEMFASILFGVIAAYAVNMERSALMLFVAAFNCFAIINAGESLGIMFCTLFDHVGFSVNVTSVVLSISTIMGGVMSLNLNNVLQGINHISPIKYAVANLAPYSMRYQVFTCTDAERLPNGQCPITAGTQVLDLYNLNTNPEMNVLWLGITVVVYRLVAYAVVKVVRSHGLWEKARQLIAS</sequence>
<dbReference type="RefSeq" id="XP_002479882.1">
    <property type="nucleotide sequence ID" value="XM_002479837.1"/>
</dbReference>
<dbReference type="GO" id="GO:0005524">
    <property type="term" value="F:ATP binding"/>
    <property type="evidence" value="ECO:0007669"/>
    <property type="project" value="UniProtKB-KW"/>
</dbReference>
<feature type="region of interest" description="Disordered" evidence="8">
    <location>
        <begin position="1"/>
        <end position="20"/>
    </location>
</feature>
<evidence type="ECO:0000256" key="3">
    <source>
        <dbReference type="ARBA" id="ARBA00022692"/>
    </source>
</evidence>
<evidence type="ECO:0000313" key="11">
    <source>
        <dbReference type="EMBL" id="EED19448.1"/>
    </source>
</evidence>
<keyword evidence="6 9" id="KW-1133">Transmembrane helix</keyword>
<dbReference type="GO" id="GO:0140359">
    <property type="term" value="F:ABC-type transporter activity"/>
    <property type="evidence" value="ECO:0007669"/>
    <property type="project" value="InterPro"/>
</dbReference>
<dbReference type="GO" id="GO:0016020">
    <property type="term" value="C:membrane"/>
    <property type="evidence" value="ECO:0007669"/>
    <property type="project" value="UniProtKB-SubCell"/>
</dbReference>
<dbReference type="FunCoup" id="B8M6I6">
    <property type="interactions" value="80"/>
</dbReference>
<dbReference type="PROSITE" id="PS50893">
    <property type="entry name" value="ABC_TRANSPORTER_2"/>
    <property type="match status" value="2"/>
</dbReference>
<evidence type="ECO:0000256" key="6">
    <source>
        <dbReference type="ARBA" id="ARBA00022989"/>
    </source>
</evidence>
<keyword evidence="3 9" id="KW-0812">Transmembrane</keyword>
<dbReference type="Gene3D" id="3.40.50.300">
    <property type="entry name" value="P-loop containing nucleotide triphosphate hydrolases"/>
    <property type="match status" value="2"/>
</dbReference>
<keyword evidence="7 9" id="KW-0472">Membrane</keyword>
<dbReference type="Pfam" id="PF00005">
    <property type="entry name" value="ABC_tran"/>
    <property type="match status" value="2"/>
</dbReference>
<feature type="transmembrane region" description="Helical" evidence="9">
    <location>
        <begin position="481"/>
        <end position="500"/>
    </location>
</feature>
<dbReference type="InterPro" id="IPR003593">
    <property type="entry name" value="AAA+_ATPase"/>
</dbReference>
<dbReference type="PANTHER" id="PTHR48041">
    <property type="entry name" value="ABC TRANSPORTER G FAMILY MEMBER 28"/>
    <property type="match status" value="1"/>
</dbReference>
<dbReference type="SMART" id="SM00382">
    <property type="entry name" value="AAA"/>
    <property type="match status" value="2"/>
</dbReference>
<dbReference type="OrthoDB" id="66620at2759"/>
<evidence type="ECO:0000256" key="4">
    <source>
        <dbReference type="ARBA" id="ARBA00022741"/>
    </source>
</evidence>
<keyword evidence="5" id="KW-0067">ATP-binding</keyword>
<dbReference type="EMBL" id="EQ962654">
    <property type="protein sequence ID" value="EED19448.1"/>
    <property type="molecule type" value="Genomic_DNA"/>
</dbReference>
<keyword evidence="4" id="KW-0547">Nucleotide-binding</keyword>
<dbReference type="Pfam" id="PF01061">
    <property type="entry name" value="ABC2_membrane"/>
    <property type="match status" value="2"/>
</dbReference>
<dbReference type="InterPro" id="IPR017871">
    <property type="entry name" value="ABC_transporter-like_CS"/>
</dbReference>
<evidence type="ECO:0000256" key="5">
    <source>
        <dbReference type="ARBA" id="ARBA00022840"/>
    </source>
</evidence>
<dbReference type="VEuPathDB" id="FungiDB:TSTA_027430"/>
<evidence type="ECO:0000256" key="8">
    <source>
        <dbReference type="SAM" id="MobiDB-lite"/>
    </source>
</evidence>
<feature type="transmembrane region" description="Helical" evidence="9">
    <location>
        <begin position="1267"/>
        <end position="1288"/>
    </location>
</feature>
<evidence type="ECO:0000256" key="7">
    <source>
        <dbReference type="ARBA" id="ARBA00023136"/>
    </source>
</evidence>
<feature type="transmembrane region" description="Helical" evidence="9">
    <location>
        <begin position="1072"/>
        <end position="1092"/>
    </location>
</feature>
<organism evidence="11 12">
    <name type="scientific">Talaromyces stipitatus (strain ATCC 10500 / CBS 375.48 / QM 6759 / NRRL 1006)</name>
    <name type="common">Penicillium stipitatum</name>
    <dbReference type="NCBI Taxonomy" id="441959"/>
    <lineage>
        <taxon>Eukaryota</taxon>
        <taxon>Fungi</taxon>
        <taxon>Dikarya</taxon>
        <taxon>Ascomycota</taxon>
        <taxon>Pezizomycotina</taxon>
        <taxon>Eurotiomycetes</taxon>
        <taxon>Eurotiomycetidae</taxon>
        <taxon>Eurotiales</taxon>
        <taxon>Trichocomaceae</taxon>
        <taxon>Talaromyces</taxon>
        <taxon>Talaromyces sect. Talaromyces</taxon>
    </lineage>
</organism>
<feature type="transmembrane region" description="Helical" evidence="9">
    <location>
        <begin position="540"/>
        <end position="559"/>
    </location>
</feature>
<evidence type="ECO:0000256" key="9">
    <source>
        <dbReference type="SAM" id="Phobius"/>
    </source>
</evidence>
<feature type="transmembrane region" description="Helical" evidence="9">
    <location>
        <begin position="1039"/>
        <end position="1060"/>
    </location>
</feature>
<dbReference type="InterPro" id="IPR003439">
    <property type="entry name" value="ABC_transporter-like_ATP-bd"/>
</dbReference>
<feature type="transmembrane region" description="Helical" evidence="9">
    <location>
        <begin position="1113"/>
        <end position="1140"/>
    </location>
</feature>
<dbReference type="InterPro" id="IPR050352">
    <property type="entry name" value="ABCG_transporters"/>
</dbReference>
<reference evidence="12" key="1">
    <citation type="journal article" date="2015" name="Genome Announc.">
        <title>Genome sequence of the AIDS-associated pathogen Penicillium marneffei (ATCC18224) and its near taxonomic relative Talaromyces stipitatus (ATCC10500).</title>
        <authorList>
            <person name="Nierman W.C."/>
            <person name="Fedorova-Abrams N.D."/>
            <person name="Andrianopoulos A."/>
        </authorList>
    </citation>
    <scope>NUCLEOTIDE SEQUENCE [LARGE SCALE GENOMIC DNA]</scope>
    <source>
        <strain evidence="12">ATCC 10500 / CBS 375.48 / QM 6759 / NRRL 1006</strain>
    </source>
</reference>
<evidence type="ECO:0000313" key="12">
    <source>
        <dbReference type="Proteomes" id="UP000001745"/>
    </source>
</evidence>
<proteinExistence type="predicted"/>
<evidence type="ECO:0000259" key="10">
    <source>
        <dbReference type="PROSITE" id="PS50893"/>
    </source>
</evidence>
<dbReference type="OMA" id="ACGYFVQ"/>
<dbReference type="eggNOG" id="KOG0065">
    <property type="taxonomic scope" value="Eukaryota"/>
</dbReference>
<accession>B8M6I6</accession>
<feature type="transmembrane region" description="Helical" evidence="9">
    <location>
        <begin position="1146"/>
        <end position="1170"/>
    </location>
</feature>
<dbReference type="InterPro" id="IPR043926">
    <property type="entry name" value="ABCG_dom"/>
</dbReference>
<gene>
    <name evidence="11" type="ORF">TSTA_027430</name>
</gene>
<dbReference type="FunFam" id="3.40.50.300:FF:001433">
    <property type="entry name" value="ABC transporter, putative"/>
    <property type="match status" value="1"/>
</dbReference>
<dbReference type="GO" id="GO:0016887">
    <property type="term" value="F:ATP hydrolysis activity"/>
    <property type="evidence" value="ECO:0007669"/>
    <property type="project" value="InterPro"/>
</dbReference>
<dbReference type="PANTHER" id="PTHR48041:SF119">
    <property type="entry name" value="ROA1P"/>
    <property type="match status" value="1"/>
</dbReference>
<feature type="domain" description="ABC transporter" evidence="10">
    <location>
        <begin position="67"/>
        <end position="306"/>
    </location>
</feature>
<protein>
    <submittedName>
        <fullName evidence="11">ABC efflux transporter, putative</fullName>
    </submittedName>
</protein>
<feature type="transmembrane region" description="Helical" evidence="9">
    <location>
        <begin position="633"/>
        <end position="655"/>
    </location>
</feature>
<dbReference type="FunFam" id="3.40.50.300:FF:001882">
    <property type="entry name" value="ABC efflux transporter, putative"/>
    <property type="match status" value="1"/>
</dbReference>
<keyword evidence="12" id="KW-1185">Reference proteome</keyword>
<dbReference type="InterPro" id="IPR027417">
    <property type="entry name" value="P-loop_NTPase"/>
</dbReference>
<dbReference type="PROSITE" id="PS00211">
    <property type="entry name" value="ABC_TRANSPORTER_1"/>
    <property type="match status" value="1"/>
</dbReference>